<dbReference type="Pfam" id="PF18914">
    <property type="entry name" value="DUF5666"/>
    <property type="match status" value="3"/>
</dbReference>
<gene>
    <name evidence="2" type="ORF">MNBD_GAMMA06-1710</name>
</gene>
<organism evidence="2">
    <name type="scientific">hydrothermal vent metagenome</name>
    <dbReference type="NCBI Taxonomy" id="652676"/>
    <lineage>
        <taxon>unclassified sequences</taxon>
        <taxon>metagenomes</taxon>
        <taxon>ecological metagenomes</taxon>
    </lineage>
</organism>
<evidence type="ECO:0000259" key="1">
    <source>
        <dbReference type="Pfam" id="PF18914"/>
    </source>
</evidence>
<protein>
    <recommendedName>
        <fullName evidence="1">DUF5666 domain-containing protein</fullName>
    </recommendedName>
</protein>
<dbReference type="InterPro" id="IPR043724">
    <property type="entry name" value="DUF5666"/>
</dbReference>
<dbReference type="PROSITE" id="PS51257">
    <property type="entry name" value="PROKAR_LIPOPROTEIN"/>
    <property type="match status" value="1"/>
</dbReference>
<dbReference type="AlphaFoldDB" id="A0A3B0WL39"/>
<evidence type="ECO:0000313" key="2">
    <source>
        <dbReference type="EMBL" id="VAW50159.1"/>
    </source>
</evidence>
<feature type="domain" description="DUF5666" evidence="1">
    <location>
        <begin position="204"/>
        <end position="263"/>
    </location>
</feature>
<reference evidence="2" key="1">
    <citation type="submission" date="2018-06" db="EMBL/GenBank/DDBJ databases">
        <authorList>
            <person name="Zhirakovskaya E."/>
        </authorList>
    </citation>
    <scope>NUCLEOTIDE SEQUENCE</scope>
</reference>
<feature type="domain" description="DUF5666" evidence="1">
    <location>
        <begin position="42"/>
        <end position="105"/>
    </location>
</feature>
<proteinExistence type="predicted"/>
<accession>A0A3B0WL39</accession>
<sequence>MNSLLTKIILIGSFALSITACELGSSPSGGNNANVNTEPGYISSGTITDRGSIFVNVNGVEFDTSSTTFDVDGSSGTQDDLDIGMIVQVTGDFNDDGTTGTATDIRYNDALQGPVAALNSANDTKHAFTVLGINIIIDNANTRFDVSSGANLLPATPPFAFDTIDVNNNVEISGFLDSDGNLNATRVELKDFAFTADDSIVEIKGVVTGLANNIFNLDGISLSIDATAASIEGMANGIVDDMFVEVKGTLNDAGDTLTASKVELENNFIDVSGKIEIEGIITDYVNDDSNFLINGLSVNASNATREPASLNLENDIRVEVETTIGINTLLVTKIKLR</sequence>
<feature type="domain" description="DUF5666" evidence="1">
    <location>
        <begin position="112"/>
        <end position="188"/>
    </location>
</feature>
<name>A0A3B0WL39_9ZZZZ</name>
<dbReference type="EMBL" id="UOFD01000006">
    <property type="protein sequence ID" value="VAW50159.1"/>
    <property type="molecule type" value="Genomic_DNA"/>
</dbReference>